<feature type="region of interest" description="Disordered" evidence="2">
    <location>
        <begin position="145"/>
        <end position="258"/>
    </location>
</feature>
<dbReference type="Proteomes" id="UP000654075">
    <property type="component" value="Unassembled WGS sequence"/>
</dbReference>
<dbReference type="EMBL" id="CAJNNV010001153">
    <property type="protein sequence ID" value="CAE8584407.1"/>
    <property type="molecule type" value="Genomic_DNA"/>
</dbReference>
<keyword evidence="1" id="KW-0863">Zinc-finger</keyword>
<proteinExistence type="predicted"/>
<feature type="compositionally biased region" description="Low complexity" evidence="2">
    <location>
        <begin position="208"/>
        <end position="221"/>
    </location>
</feature>
<sequence length="258" mass="28624">MAFGKPFFASAEGHDADLSSLRFVPSIAHIPHTRLNAAASGWRLSPEEILPPSTLSEALLSGETSKDLAHRLGTCRPCSYYVFKTDGCRNGSGCQFCHLCTFEDVTRHRKDRKRDLKAESKLLRKAEEDLTLAAGCAPVDASTAATLDGTSRDAKPRQGPQPLTPGPLHSTKDHNNNRQPQQQPLRERKSQKERETESKKEEEREKTNNNNNNKQPQQQQQPTPPVPAPSNFGLIQPSSYLYPGPSGAKFTKMEYMSL</sequence>
<keyword evidence="5" id="KW-1185">Reference proteome</keyword>
<feature type="compositionally biased region" description="Basic and acidic residues" evidence="2">
    <location>
        <begin position="185"/>
        <end position="207"/>
    </location>
</feature>
<feature type="zinc finger region" description="C3H1-type" evidence="1">
    <location>
        <begin position="77"/>
        <end position="101"/>
    </location>
</feature>
<reference evidence="4" key="1">
    <citation type="submission" date="2021-02" db="EMBL/GenBank/DDBJ databases">
        <authorList>
            <person name="Dougan E. K."/>
            <person name="Rhodes N."/>
            <person name="Thang M."/>
            <person name="Chan C."/>
        </authorList>
    </citation>
    <scope>NUCLEOTIDE SEQUENCE</scope>
</reference>
<dbReference type="GO" id="GO:0008270">
    <property type="term" value="F:zinc ion binding"/>
    <property type="evidence" value="ECO:0007669"/>
    <property type="project" value="UniProtKB-KW"/>
</dbReference>
<dbReference type="PROSITE" id="PS50103">
    <property type="entry name" value="ZF_C3H1"/>
    <property type="match status" value="1"/>
</dbReference>
<keyword evidence="1" id="KW-0862">Zinc</keyword>
<evidence type="ECO:0000313" key="4">
    <source>
        <dbReference type="EMBL" id="CAE8584407.1"/>
    </source>
</evidence>
<evidence type="ECO:0000313" key="5">
    <source>
        <dbReference type="Proteomes" id="UP000654075"/>
    </source>
</evidence>
<evidence type="ECO:0000256" key="1">
    <source>
        <dbReference type="PROSITE-ProRule" id="PRU00723"/>
    </source>
</evidence>
<gene>
    <name evidence="4" type="ORF">PGLA1383_LOCUS3341</name>
</gene>
<dbReference type="AlphaFoldDB" id="A0A813D907"/>
<organism evidence="4 5">
    <name type="scientific">Polarella glacialis</name>
    <name type="common">Dinoflagellate</name>
    <dbReference type="NCBI Taxonomy" id="89957"/>
    <lineage>
        <taxon>Eukaryota</taxon>
        <taxon>Sar</taxon>
        <taxon>Alveolata</taxon>
        <taxon>Dinophyceae</taxon>
        <taxon>Suessiales</taxon>
        <taxon>Suessiaceae</taxon>
        <taxon>Polarella</taxon>
    </lineage>
</organism>
<comment type="caution">
    <text evidence="4">The sequence shown here is derived from an EMBL/GenBank/DDBJ whole genome shotgun (WGS) entry which is preliminary data.</text>
</comment>
<evidence type="ECO:0000256" key="2">
    <source>
        <dbReference type="SAM" id="MobiDB-lite"/>
    </source>
</evidence>
<feature type="domain" description="C3H1-type" evidence="3">
    <location>
        <begin position="77"/>
        <end position="101"/>
    </location>
</feature>
<keyword evidence="1" id="KW-0479">Metal-binding</keyword>
<protein>
    <recommendedName>
        <fullName evidence="3">C3H1-type domain-containing protein</fullName>
    </recommendedName>
</protein>
<name>A0A813D907_POLGL</name>
<evidence type="ECO:0000259" key="3">
    <source>
        <dbReference type="PROSITE" id="PS50103"/>
    </source>
</evidence>
<accession>A0A813D907</accession>
<dbReference type="InterPro" id="IPR000571">
    <property type="entry name" value="Znf_CCCH"/>
</dbReference>